<dbReference type="InterPro" id="IPR036890">
    <property type="entry name" value="HATPase_C_sf"/>
</dbReference>
<evidence type="ECO:0000256" key="7">
    <source>
        <dbReference type="ARBA" id="ARBA00022840"/>
    </source>
</evidence>
<keyword evidence="9" id="KW-0902">Two-component regulatory system</keyword>
<dbReference type="Pfam" id="PF13493">
    <property type="entry name" value="DUF4118"/>
    <property type="match status" value="1"/>
</dbReference>
<feature type="transmembrane region" description="Helical" evidence="11">
    <location>
        <begin position="16"/>
        <end position="34"/>
    </location>
</feature>
<keyword evidence="4 11" id="KW-0812">Transmembrane</keyword>
<comment type="subcellular location">
    <subcellularLocation>
        <location evidence="1">Membrane</location>
        <topology evidence="1">Multi-pass membrane protein</topology>
    </subcellularLocation>
</comment>
<dbReference type="GO" id="GO:0005886">
    <property type="term" value="C:plasma membrane"/>
    <property type="evidence" value="ECO:0007669"/>
    <property type="project" value="TreeGrafter"/>
</dbReference>
<evidence type="ECO:0000256" key="4">
    <source>
        <dbReference type="ARBA" id="ARBA00022692"/>
    </source>
</evidence>
<evidence type="ECO:0000256" key="3">
    <source>
        <dbReference type="ARBA" id="ARBA00022679"/>
    </source>
</evidence>
<dbReference type="Gene3D" id="1.20.120.620">
    <property type="entry name" value="Backbone structure of the membrane domain of e. Coli histidine kinase receptor kdpd"/>
    <property type="match status" value="1"/>
</dbReference>
<dbReference type="Gene3D" id="3.30.450.40">
    <property type="match status" value="1"/>
</dbReference>
<evidence type="ECO:0000256" key="10">
    <source>
        <dbReference type="ARBA" id="ARBA00023136"/>
    </source>
</evidence>
<keyword evidence="2" id="KW-0597">Phosphoprotein</keyword>
<feature type="domain" description="Histidine kinase" evidence="12">
    <location>
        <begin position="333"/>
        <end position="496"/>
    </location>
</feature>
<keyword evidence="5" id="KW-0547">Nucleotide-binding</keyword>
<dbReference type="Gene3D" id="3.30.565.10">
    <property type="entry name" value="Histidine kinase-like ATPase, C-terminal domain"/>
    <property type="match status" value="1"/>
</dbReference>
<feature type="transmembrane region" description="Helical" evidence="11">
    <location>
        <begin position="46"/>
        <end position="79"/>
    </location>
</feature>
<evidence type="ECO:0000256" key="1">
    <source>
        <dbReference type="ARBA" id="ARBA00004141"/>
    </source>
</evidence>
<dbReference type="InterPro" id="IPR025201">
    <property type="entry name" value="KdpD_TM"/>
</dbReference>
<reference evidence="13" key="1">
    <citation type="submission" date="2019-11" db="EMBL/GenBank/DDBJ databases">
        <authorList>
            <person name="Feng L."/>
        </authorList>
    </citation>
    <scope>NUCLEOTIDE SEQUENCE</scope>
    <source>
        <strain evidence="13">CsymbiosumLFYP84</strain>
    </source>
</reference>
<protein>
    <submittedName>
        <fullName evidence="13">Sensor protein KdpD</fullName>
        <ecNumber evidence="13">2.7.13.3</ecNumber>
    </submittedName>
</protein>
<feature type="transmembrane region" description="Helical" evidence="11">
    <location>
        <begin position="91"/>
        <end position="111"/>
    </location>
</feature>
<evidence type="ECO:0000256" key="6">
    <source>
        <dbReference type="ARBA" id="ARBA00022777"/>
    </source>
</evidence>
<keyword evidence="8 11" id="KW-1133">Transmembrane helix</keyword>
<keyword evidence="10 11" id="KW-0472">Membrane</keyword>
<organism evidence="13">
    <name type="scientific">Clostridium symbiosum</name>
    <name type="common">Bacteroides symbiosus</name>
    <dbReference type="NCBI Taxonomy" id="1512"/>
    <lineage>
        <taxon>Bacteria</taxon>
        <taxon>Bacillati</taxon>
        <taxon>Bacillota</taxon>
        <taxon>Clostridia</taxon>
        <taxon>Lachnospirales</taxon>
        <taxon>Lachnospiraceae</taxon>
        <taxon>Otoolea</taxon>
    </lineage>
</organism>
<dbReference type="InterPro" id="IPR029016">
    <property type="entry name" value="GAF-like_dom_sf"/>
</dbReference>
<proteinExistence type="predicted"/>
<dbReference type="GO" id="GO:0005524">
    <property type="term" value="F:ATP binding"/>
    <property type="evidence" value="ECO:0007669"/>
    <property type="project" value="UniProtKB-KW"/>
</dbReference>
<accession>A0A6N3D8F6</accession>
<evidence type="ECO:0000313" key="13">
    <source>
        <dbReference type="EMBL" id="VYU21833.1"/>
    </source>
</evidence>
<dbReference type="SMART" id="SM00387">
    <property type="entry name" value="HATPase_c"/>
    <property type="match status" value="1"/>
</dbReference>
<keyword evidence="6" id="KW-0418">Kinase</keyword>
<evidence type="ECO:0000259" key="12">
    <source>
        <dbReference type="PROSITE" id="PS50109"/>
    </source>
</evidence>
<dbReference type="EMBL" id="CACRUA010000020">
    <property type="protein sequence ID" value="VYU21833.1"/>
    <property type="molecule type" value="Genomic_DNA"/>
</dbReference>
<evidence type="ECO:0000256" key="8">
    <source>
        <dbReference type="ARBA" id="ARBA00022989"/>
    </source>
</evidence>
<dbReference type="InterPro" id="IPR005467">
    <property type="entry name" value="His_kinase_dom"/>
</dbReference>
<dbReference type="SUPFAM" id="SSF55874">
    <property type="entry name" value="ATPase domain of HSP90 chaperone/DNA topoisomerase II/histidine kinase"/>
    <property type="match status" value="1"/>
</dbReference>
<keyword evidence="3 13" id="KW-0808">Transferase</keyword>
<sequence>MASEQRGETDSLPKKIVKMTVIYILATLLALGLWTIRVRAENIIMVYLISVIILMIEIHQFLWGGIYTVICILSFNFFFTAPRYTLRVNDPNYIVTMVIFLIVSVITGLLVSKLREQVEVSQRNENRMKALFEISCGYLKLSGLDNIVYYVLKSLFQAAGERCVVYLAKSPGELGKPYFIKSHFDENMVDNNTPAVWCFINNTVCGAGTGFFSDSRWVYMPVKNRESCIGVIGIYTDGKEVDSNHMVFVNTVMSEMVMAVEKENIELERSRVELEGQREKFLDALNHSLQCNFIRPFTSNMEEFKNVIAGCREEDRQRNRLSELYLRFRTLYNRTVNTIQMYNIEFGEVYAEREKTDFQKLVDEALACYEECAGERIVWLRRPDGELPVRVDAGQMKQVISNILNNALVYTPENTKIYISLTKDQGKGKLEISDSGSGITPQLLQKSMSDEEKQENILGCGLIAASEIVEANGGRMIIRSSQYGGTLFMILLEEAEPD</sequence>
<dbReference type="PANTHER" id="PTHR45569:SF1">
    <property type="entry name" value="SENSOR PROTEIN KDPD"/>
    <property type="match status" value="1"/>
</dbReference>
<evidence type="ECO:0000256" key="5">
    <source>
        <dbReference type="ARBA" id="ARBA00022741"/>
    </source>
</evidence>
<evidence type="ECO:0000256" key="11">
    <source>
        <dbReference type="SAM" id="Phobius"/>
    </source>
</evidence>
<dbReference type="GO" id="GO:0000155">
    <property type="term" value="F:phosphorelay sensor kinase activity"/>
    <property type="evidence" value="ECO:0007669"/>
    <property type="project" value="TreeGrafter"/>
</dbReference>
<dbReference type="AlphaFoldDB" id="A0A6N3D8F6"/>
<name>A0A6N3D8F6_CLOSY</name>
<dbReference type="EC" id="2.7.13.3" evidence="13"/>
<dbReference type="InterPro" id="IPR003594">
    <property type="entry name" value="HATPase_dom"/>
</dbReference>
<dbReference type="PROSITE" id="PS50109">
    <property type="entry name" value="HIS_KIN"/>
    <property type="match status" value="1"/>
</dbReference>
<dbReference type="PANTHER" id="PTHR45569">
    <property type="entry name" value="SENSOR PROTEIN KDPD"/>
    <property type="match status" value="1"/>
</dbReference>
<evidence type="ECO:0000256" key="9">
    <source>
        <dbReference type="ARBA" id="ARBA00023012"/>
    </source>
</evidence>
<dbReference type="InterPro" id="IPR038318">
    <property type="entry name" value="KdpD_sf"/>
</dbReference>
<gene>
    <name evidence="13" type="primary">kdpD_2</name>
    <name evidence="13" type="ORF">CSLFYP84_01613</name>
</gene>
<dbReference type="InterPro" id="IPR052023">
    <property type="entry name" value="Histidine_kinase_KdpD"/>
</dbReference>
<keyword evidence="7" id="KW-0067">ATP-binding</keyword>
<dbReference type="RefSeq" id="WP_021641360.1">
    <property type="nucleotide sequence ID" value="NZ_CACRUA010000020.1"/>
</dbReference>
<evidence type="ECO:0000256" key="2">
    <source>
        <dbReference type="ARBA" id="ARBA00022553"/>
    </source>
</evidence>
<dbReference type="Pfam" id="PF02518">
    <property type="entry name" value="HATPase_c"/>
    <property type="match status" value="1"/>
</dbReference>